<sequence>MASASNLPGLSPFPDGGQPNMTPAWPSGAISEVVETKVTGTTDTSCPSSTMSLSGASEPHLRNLSNPVCPALTASLAALENPRCVSACKEAAYDRAGSEVMEAPCRKRARLAEEVDVSREKDMGAAIEEEHPPSVEQVTREEEQMVDDWNRPAHARKNKHRCFSCRAKLELVQQQLGLCRCERVFCGLHRLPEQHGCTFDHQGEGRQEALRRMVKPEKRVGRSFQRLGEMLLGGYPVPSLLRSSTPT</sequence>
<evidence type="ECO:0000256" key="4">
    <source>
        <dbReference type="PROSITE-ProRule" id="PRU00449"/>
    </source>
</evidence>
<dbReference type="PROSITE" id="PS51039">
    <property type="entry name" value="ZF_AN1"/>
    <property type="match status" value="1"/>
</dbReference>
<proteinExistence type="predicted"/>
<evidence type="ECO:0000256" key="2">
    <source>
        <dbReference type="ARBA" id="ARBA00022771"/>
    </source>
</evidence>
<dbReference type="PANTHER" id="PTHR10634:SF67">
    <property type="entry name" value="AN1-TYPE ZINC FINGER PROTEIN 3"/>
    <property type="match status" value="1"/>
</dbReference>
<evidence type="ECO:0000259" key="6">
    <source>
        <dbReference type="PROSITE" id="PS51039"/>
    </source>
</evidence>
<dbReference type="AlphaFoldDB" id="A0A8C4PXQ8"/>
<feature type="compositionally biased region" description="Polar residues" evidence="5">
    <location>
        <begin position="39"/>
        <end position="55"/>
    </location>
</feature>
<dbReference type="SUPFAM" id="SSF118310">
    <property type="entry name" value="AN1-like Zinc finger"/>
    <property type="match status" value="1"/>
</dbReference>
<evidence type="ECO:0000256" key="1">
    <source>
        <dbReference type="ARBA" id="ARBA00022723"/>
    </source>
</evidence>
<evidence type="ECO:0000256" key="3">
    <source>
        <dbReference type="ARBA" id="ARBA00022833"/>
    </source>
</evidence>
<evidence type="ECO:0000313" key="8">
    <source>
        <dbReference type="Proteomes" id="UP000694388"/>
    </source>
</evidence>
<reference evidence="7" key="2">
    <citation type="submission" date="2025-09" db="UniProtKB">
        <authorList>
            <consortium name="Ensembl"/>
        </authorList>
    </citation>
    <scope>IDENTIFICATION</scope>
</reference>
<protein>
    <submittedName>
        <fullName evidence="7">Zinc finger, AN1-type domain 3</fullName>
    </submittedName>
</protein>
<dbReference type="InterPro" id="IPR050652">
    <property type="entry name" value="AN1_A20_ZnFinger"/>
</dbReference>
<feature type="region of interest" description="Disordered" evidence="5">
    <location>
        <begin position="39"/>
        <end position="58"/>
    </location>
</feature>
<dbReference type="PANTHER" id="PTHR10634">
    <property type="entry name" value="AN1-TYPE ZINC FINGER PROTEIN"/>
    <property type="match status" value="1"/>
</dbReference>
<evidence type="ECO:0000256" key="5">
    <source>
        <dbReference type="SAM" id="MobiDB-lite"/>
    </source>
</evidence>
<evidence type="ECO:0000313" key="7">
    <source>
        <dbReference type="Ensembl" id="ENSEBUP00000004153.1"/>
    </source>
</evidence>
<dbReference type="Ensembl" id="ENSEBUT00000004573.1">
    <property type="protein sequence ID" value="ENSEBUP00000004153.1"/>
    <property type="gene ID" value="ENSEBUG00000002954.1"/>
</dbReference>
<dbReference type="InterPro" id="IPR000058">
    <property type="entry name" value="Znf_AN1"/>
</dbReference>
<dbReference type="GeneTree" id="ENSGT00390000014679"/>
<dbReference type="Gene3D" id="4.10.1110.10">
    <property type="entry name" value="AN1-like Zinc finger"/>
    <property type="match status" value="1"/>
</dbReference>
<dbReference type="InterPro" id="IPR035896">
    <property type="entry name" value="AN1-like_Znf"/>
</dbReference>
<feature type="region of interest" description="Disordered" evidence="5">
    <location>
        <begin position="1"/>
        <end position="26"/>
    </location>
</feature>
<organism evidence="7 8">
    <name type="scientific">Eptatretus burgeri</name>
    <name type="common">Inshore hagfish</name>
    <dbReference type="NCBI Taxonomy" id="7764"/>
    <lineage>
        <taxon>Eukaryota</taxon>
        <taxon>Metazoa</taxon>
        <taxon>Chordata</taxon>
        <taxon>Craniata</taxon>
        <taxon>Vertebrata</taxon>
        <taxon>Cyclostomata</taxon>
        <taxon>Myxini</taxon>
        <taxon>Myxiniformes</taxon>
        <taxon>Myxinidae</taxon>
        <taxon>Eptatretinae</taxon>
        <taxon>Eptatretus</taxon>
    </lineage>
</organism>
<keyword evidence="2 4" id="KW-0863">Zinc-finger</keyword>
<keyword evidence="8" id="KW-1185">Reference proteome</keyword>
<keyword evidence="3" id="KW-0862">Zinc</keyword>
<name>A0A8C4PXQ8_EPTBU</name>
<keyword evidence="1" id="KW-0479">Metal-binding</keyword>
<dbReference type="GO" id="GO:0008270">
    <property type="term" value="F:zinc ion binding"/>
    <property type="evidence" value="ECO:0007669"/>
    <property type="project" value="UniProtKB-KW"/>
</dbReference>
<reference evidence="7" key="1">
    <citation type="submission" date="2025-08" db="UniProtKB">
        <authorList>
            <consortium name="Ensembl"/>
        </authorList>
    </citation>
    <scope>IDENTIFICATION</scope>
</reference>
<feature type="domain" description="AN1-type" evidence="6">
    <location>
        <begin position="156"/>
        <end position="205"/>
    </location>
</feature>
<dbReference type="Proteomes" id="UP000694388">
    <property type="component" value="Unplaced"/>
</dbReference>
<dbReference type="SMART" id="SM00154">
    <property type="entry name" value="ZnF_AN1"/>
    <property type="match status" value="1"/>
</dbReference>
<accession>A0A8C4PXQ8</accession>
<dbReference type="Pfam" id="PF01428">
    <property type="entry name" value="zf-AN1"/>
    <property type="match status" value="1"/>
</dbReference>